<dbReference type="RefSeq" id="WP_230792226.1">
    <property type="nucleotide sequence ID" value="NZ_JAJNCO010000016.1"/>
</dbReference>
<keyword evidence="2" id="KW-0560">Oxidoreductase</keyword>
<dbReference type="InterPro" id="IPR016163">
    <property type="entry name" value="Ald_DH_C"/>
</dbReference>
<dbReference type="InterPro" id="IPR016162">
    <property type="entry name" value="Ald_DH_N"/>
</dbReference>
<dbReference type="InterPro" id="IPR015590">
    <property type="entry name" value="Aldehyde_DH_dom"/>
</dbReference>
<evidence type="ECO:0000313" key="5">
    <source>
        <dbReference type="EMBL" id="MCD2114124.1"/>
    </source>
</evidence>
<dbReference type="SUPFAM" id="SSF53720">
    <property type="entry name" value="ALDH-like"/>
    <property type="match status" value="1"/>
</dbReference>
<dbReference type="GO" id="GO:0006210">
    <property type="term" value="P:thymine catabolic process"/>
    <property type="evidence" value="ECO:0007669"/>
    <property type="project" value="TreeGrafter"/>
</dbReference>
<keyword evidence="3" id="KW-0520">NAD</keyword>
<dbReference type="Gene3D" id="3.40.309.10">
    <property type="entry name" value="Aldehyde Dehydrogenase, Chain A, domain 2"/>
    <property type="match status" value="1"/>
</dbReference>
<dbReference type="EMBL" id="JAJNCO010000016">
    <property type="protein sequence ID" value="MCD2114124.1"/>
    <property type="molecule type" value="Genomic_DNA"/>
</dbReference>
<dbReference type="Gene3D" id="3.40.605.10">
    <property type="entry name" value="Aldehyde Dehydrogenase, Chain A, domain 1"/>
    <property type="match status" value="1"/>
</dbReference>
<dbReference type="AlphaFoldDB" id="A0AAW4XLN2"/>
<dbReference type="PROSITE" id="PS00070">
    <property type="entry name" value="ALDEHYDE_DEHYDR_CYS"/>
    <property type="match status" value="1"/>
</dbReference>
<dbReference type="EC" id="1.2.1.27" evidence="1"/>
<dbReference type="GO" id="GO:0004491">
    <property type="term" value="F:methylmalonate-semialdehyde dehydrogenase (acylating, NAD) activity"/>
    <property type="evidence" value="ECO:0007669"/>
    <property type="project" value="UniProtKB-EC"/>
</dbReference>
<dbReference type="PANTHER" id="PTHR43866">
    <property type="entry name" value="MALONATE-SEMIALDEHYDE DEHYDROGENASE"/>
    <property type="match status" value="1"/>
</dbReference>
<sequence>MVQELTHFVDGKRLPGTSGKFGDVYDPNTGEVQARVPLADKAETEAIIANAEAAQKQWAAFNPQKRARVLMKFLQLVQEEMDSLARLLSSEHGKTIPDAKGDIQRGLEVIEFALGAPHLLKGEYTESAGTGIDVYSMRQPLGVVAGITPFNFPAMIPLWKAGPALAAGNAFILKPSERDPSVPLRLAELFTEAGLPGGVFNVVNGDKEVVDVLLTDDRVKAVGFVGSTPIAQYIYETAARHGKRAQCFGGAKNHAIVMPDADLDQVADALIGAGYGSAGERCMAISVAVPVGQDTADALVAKLTERIGALRIGRSDDEKADFGPLVSRDALDRVNDYIGIGVDEGADLVVDGRGFVLDGHESGFFAGATLFDRVTPDMRIYREEIFGPVLLIARAADYEQALALPTEHDYGNGVAIFTRDGDTARDFTHRVEVGMVGVNVPIPVPIAYHTFGGWKRSGFGDLNQHGPDSFRFYTKTKTVTQRWPSGTKEHATDHFVIPTMN</sequence>
<name>A0AAW4XLN2_RHORH</name>
<evidence type="ECO:0000256" key="3">
    <source>
        <dbReference type="ARBA" id="ARBA00023027"/>
    </source>
</evidence>
<protein>
    <recommendedName>
        <fullName evidence="1">methylmalonate-semialdehyde dehydrogenase (CoA acylating)</fullName>
        <ecNumber evidence="1">1.2.1.27</ecNumber>
    </recommendedName>
</protein>
<dbReference type="FunFam" id="3.40.605.10:FF:000003">
    <property type="entry name" value="Methylmalonate-semialdehyde dehydrogenase [acylating]"/>
    <property type="match status" value="1"/>
</dbReference>
<dbReference type="NCBIfam" id="TIGR01722">
    <property type="entry name" value="MMSDH"/>
    <property type="match status" value="1"/>
</dbReference>
<feature type="domain" description="Aldehyde dehydrogenase" evidence="4">
    <location>
        <begin position="22"/>
        <end position="479"/>
    </location>
</feature>
<dbReference type="GO" id="GO:0006574">
    <property type="term" value="P:L-valine catabolic process"/>
    <property type="evidence" value="ECO:0007669"/>
    <property type="project" value="TreeGrafter"/>
</dbReference>
<dbReference type="PANTHER" id="PTHR43866:SF4">
    <property type="entry name" value="MALONATE-SEMIALDEHYDE DEHYDROGENASE"/>
    <property type="match status" value="1"/>
</dbReference>
<accession>A0AAW4XLN2</accession>
<organism evidence="5 6">
    <name type="scientific">Rhodococcus rhodochrous</name>
    <dbReference type="NCBI Taxonomy" id="1829"/>
    <lineage>
        <taxon>Bacteria</taxon>
        <taxon>Bacillati</taxon>
        <taxon>Actinomycetota</taxon>
        <taxon>Actinomycetes</taxon>
        <taxon>Mycobacteriales</taxon>
        <taxon>Nocardiaceae</taxon>
        <taxon>Rhodococcus</taxon>
    </lineage>
</organism>
<evidence type="ECO:0000256" key="1">
    <source>
        <dbReference type="ARBA" id="ARBA00013048"/>
    </source>
</evidence>
<dbReference type="InterPro" id="IPR016161">
    <property type="entry name" value="Ald_DH/histidinol_DH"/>
</dbReference>
<evidence type="ECO:0000313" key="6">
    <source>
        <dbReference type="Proteomes" id="UP001198630"/>
    </source>
</evidence>
<gene>
    <name evidence="5" type="ORF">LQ384_23705</name>
</gene>
<evidence type="ECO:0000256" key="2">
    <source>
        <dbReference type="ARBA" id="ARBA00023002"/>
    </source>
</evidence>
<dbReference type="InterPro" id="IPR016160">
    <property type="entry name" value="Ald_DH_CS_CYS"/>
</dbReference>
<reference evidence="5" key="1">
    <citation type="submission" date="2021-11" db="EMBL/GenBank/DDBJ databases">
        <title>Development of a sustainable strategy for remediation of hydrocarbon-contaminated territories based on the waste exchange concept.</title>
        <authorList>
            <person name="Elkin A."/>
        </authorList>
    </citation>
    <scope>NUCLEOTIDE SEQUENCE</scope>
    <source>
        <strain evidence="5">IEGM 757</strain>
    </source>
</reference>
<dbReference type="InterPro" id="IPR010061">
    <property type="entry name" value="MeMal-semiAld_DH"/>
</dbReference>
<dbReference type="Pfam" id="PF00171">
    <property type="entry name" value="Aldedh"/>
    <property type="match status" value="1"/>
</dbReference>
<dbReference type="CDD" id="cd07085">
    <property type="entry name" value="ALDH_F6_MMSDH"/>
    <property type="match status" value="1"/>
</dbReference>
<dbReference type="Proteomes" id="UP001198630">
    <property type="component" value="Unassembled WGS sequence"/>
</dbReference>
<dbReference type="FunFam" id="3.40.309.10:FF:000002">
    <property type="entry name" value="Methylmalonate-semialdehyde dehydrogenase (Acylating)"/>
    <property type="match status" value="1"/>
</dbReference>
<proteinExistence type="predicted"/>
<evidence type="ECO:0000259" key="4">
    <source>
        <dbReference type="Pfam" id="PF00171"/>
    </source>
</evidence>
<comment type="caution">
    <text evidence="5">The sequence shown here is derived from an EMBL/GenBank/DDBJ whole genome shotgun (WGS) entry which is preliminary data.</text>
</comment>